<feature type="compositionally biased region" description="Low complexity" evidence="1">
    <location>
        <begin position="1"/>
        <end position="21"/>
    </location>
</feature>
<comment type="caution">
    <text evidence="2">The sequence shown here is derived from an EMBL/GenBank/DDBJ whole genome shotgun (WGS) entry which is preliminary data.</text>
</comment>
<proteinExistence type="predicted"/>
<dbReference type="OrthoDB" id="1981695at2759"/>
<organism evidence="2 3">
    <name type="scientific">Adiantum capillus-veneris</name>
    <name type="common">Maidenhair fern</name>
    <dbReference type="NCBI Taxonomy" id="13818"/>
    <lineage>
        <taxon>Eukaryota</taxon>
        <taxon>Viridiplantae</taxon>
        <taxon>Streptophyta</taxon>
        <taxon>Embryophyta</taxon>
        <taxon>Tracheophyta</taxon>
        <taxon>Polypodiopsida</taxon>
        <taxon>Polypodiidae</taxon>
        <taxon>Polypodiales</taxon>
        <taxon>Pteridineae</taxon>
        <taxon>Pteridaceae</taxon>
        <taxon>Vittarioideae</taxon>
        <taxon>Adiantum</taxon>
    </lineage>
</organism>
<sequence>MPHSVTTSSTCSSHGSSSTITFNTSECSTISTPRHRHPHQLSPPSSSPLGIHSDAAESKLSSPLDALLFSPSPERPRILKSPPDGHTSQAVKKSMGLMKLRRQGSHPPGINGTPLHQAAAARELMASLERLSVSKCNAAVPKLKNGTENIDAEAQRSLLEEGMEDEATDRVSKGGAQRLPLGAKIAAAMDAEGRIGVQKEIAERVEGMLKERELQVTTAADEPKMATKTRRKKKKRGLGRWTIRPKLRWTRTLFGKIWRNIKRLFSSSTKSHRGTKTLLCTTKN</sequence>
<evidence type="ECO:0000256" key="1">
    <source>
        <dbReference type="SAM" id="MobiDB-lite"/>
    </source>
</evidence>
<evidence type="ECO:0000313" key="3">
    <source>
        <dbReference type="Proteomes" id="UP000886520"/>
    </source>
</evidence>
<feature type="compositionally biased region" description="Polar residues" evidence="1">
    <location>
        <begin position="22"/>
        <end position="32"/>
    </location>
</feature>
<gene>
    <name evidence="2" type="ORF">GOP47_0005037</name>
</gene>
<feature type="region of interest" description="Disordered" evidence="1">
    <location>
        <begin position="1"/>
        <end position="57"/>
    </location>
</feature>
<dbReference type="Proteomes" id="UP000886520">
    <property type="component" value="Chromosome 5"/>
</dbReference>
<dbReference type="AlphaFoldDB" id="A0A9D4V4L8"/>
<accession>A0A9D4V4L8</accession>
<feature type="region of interest" description="Disordered" evidence="1">
    <location>
        <begin position="70"/>
        <end position="90"/>
    </location>
</feature>
<evidence type="ECO:0000313" key="2">
    <source>
        <dbReference type="EMBL" id="KAI5079558.1"/>
    </source>
</evidence>
<reference evidence="2 3" key="1">
    <citation type="submission" date="2021-01" db="EMBL/GenBank/DDBJ databases">
        <title>Adiantum capillus-veneris genome.</title>
        <authorList>
            <person name="Fang Y."/>
            <person name="Liao Q."/>
        </authorList>
    </citation>
    <scope>NUCLEOTIDE SEQUENCE [LARGE SCALE GENOMIC DNA]</scope>
    <source>
        <strain evidence="2">H3</strain>
        <tissue evidence="2">Leaf</tissue>
    </source>
</reference>
<name>A0A9D4V4L8_ADICA</name>
<protein>
    <submittedName>
        <fullName evidence="2">Uncharacterized protein</fullName>
    </submittedName>
</protein>
<feature type="compositionally biased region" description="Low complexity" evidence="1">
    <location>
        <begin position="40"/>
        <end position="53"/>
    </location>
</feature>
<keyword evidence="3" id="KW-1185">Reference proteome</keyword>
<dbReference type="EMBL" id="JABFUD020000005">
    <property type="protein sequence ID" value="KAI5079558.1"/>
    <property type="molecule type" value="Genomic_DNA"/>
</dbReference>